<reference evidence="1" key="1">
    <citation type="submission" date="2023-07" db="EMBL/GenBank/DDBJ databases">
        <title>Sequencing the genomes of 1000 actinobacteria strains.</title>
        <authorList>
            <person name="Klenk H.-P."/>
        </authorList>
    </citation>
    <scope>NUCLEOTIDE SEQUENCE</scope>
    <source>
        <strain evidence="1">DSM 44707</strain>
    </source>
</reference>
<dbReference type="EMBL" id="JAVDYB010000001">
    <property type="protein sequence ID" value="MDR7277265.1"/>
    <property type="molecule type" value="Genomic_DNA"/>
</dbReference>
<dbReference type="InterPro" id="IPR016888">
    <property type="entry name" value="UCP028498"/>
</dbReference>
<organism evidence="1 2">
    <name type="scientific">Catenuloplanes atrovinosus</name>
    <dbReference type="NCBI Taxonomy" id="137266"/>
    <lineage>
        <taxon>Bacteria</taxon>
        <taxon>Bacillati</taxon>
        <taxon>Actinomycetota</taxon>
        <taxon>Actinomycetes</taxon>
        <taxon>Micromonosporales</taxon>
        <taxon>Micromonosporaceae</taxon>
        <taxon>Catenuloplanes</taxon>
    </lineage>
</organism>
<comment type="caution">
    <text evidence="1">The sequence shown here is derived from an EMBL/GenBank/DDBJ whole genome shotgun (WGS) entry which is preliminary data.</text>
</comment>
<evidence type="ECO:0008006" key="3">
    <source>
        <dbReference type="Google" id="ProtNLM"/>
    </source>
</evidence>
<dbReference type="Proteomes" id="UP001183643">
    <property type="component" value="Unassembled WGS sequence"/>
</dbReference>
<name>A0AAE3YPG6_9ACTN</name>
<dbReference type="Pfam" id="PF10012">
    <property type="entry name" value="DUF2255"/>
    <property type="match status" value="1"/>
</dbReference>
<sequence length="130" mass="14277">MTTAMTTWNDADLARIGTAEELQISSQRADGTLRPYVTIWVVRVDDQLYIRSAFGKDNPWFRRAKAAGTGRIRAGGIERDVTFAEADPGVHAAIDAAYHAKYDSYGPRIVNTVVGAHAVPVTIRLLPRAH</sequence>
<gene>
    <name evidence="1" type="ORF">J2S41_004043</name>
</gene>
<evidence type="ECO:0000313" key="1">
    <source>
        <dbReference type="EMBL" id="MDR7277265.1"/>
    </source>
</evidence>
<proteinExistence type="predicted"/>
<accession>A0AAE3YPG6</accession>
<keyword evidence="2" id="KW-1185">Reference proteome</keyword>
<evidence type="ECO:0000313" key="2">
    <source>
        <dbReference type="Proteomes" id="UP001183643"/>
    </source>
</evidence>
<dbReference type="AlphaFoldDB" id="A0AAE3YPG6"/>
<protein>
    <recommendedName>
        <fullName evidence="3">DUF2255 family protein</fullName>
    </recommendedName>
</protein>